<evidence type="ECO:0008006" key="3">
    <source>
        <dbReference type="Google" id="ProtNLM"/>
    </source>
</evidence>
<gene>
    <name evidence="1" type="ORF">GF1_15640</name>
</gene>
<reference evidence="1" key="1">
    <citation type="submission" date="2020-12" db="EMBL/GenBank/DDBJ databases">
        <title>Desulfobium dissulfuricans gen. nov., sp. nov., a novel mesophilic, sulfate-reducing bacterium isolated from a deep-sea hydrothermal vent.</title>
        <authorList>
            <person name="Hashimoto Y."/>
            <person name="Tame A."/>
            <person name="Sawayama S."/>
            <person name="Miyazaki J."/>
            <person name="Takai K."/>
            <person name="Nakagawa S."/>
        </authorList>
    </citation>
    <scope>NUCLEOTIDE SEQUENCE</scope>
    <source>
        <strain evidence="1">GF1</strain>
    </source>
</reference>
<accession>A0A915U0B6</accession>
<dbReference type="SUPFAM" id="SSF52833">
    <property type="entry name" value="Thioredoxin-like"/>
    <property type="match status" value="1"/>
</dbReference>
<sequence length="69" mass="7829">MLVSRELKKLEKEMPGLTINRIDIVTHPGRAWKDGVRMIPTLRAGEQTLSGIFLSPEQIRAFVAKAREK</sequence>
<dbReference type="KEGG" id="ddu:GF1_15640"/>
<dbReference type="Proteomes" id="UP001063350">
    <property type="component" value="Chromosome"/>
</dbReference>
<name>A0A915U0B6_9BACT</name>
<dbReference type="InterPro" id="IPR036249">
    <property type="entry name" value="Thioredoxin-like_sf"/>
</dbReference>
<protein>
    <recommendedName>
        <fullName evidence="3">Thioredoxin-like fold domain-containing protein</fullName>
    </recommendedName>
</protein>
<proteinExistence type="predicted"/>
<keyword evidence="2" id="KW-1185">Reference proteome</keyword>
<dbReference type="EMBL" id="AP024233">
    <property type="protein sequence ID" value="BCO09188.1"/>
    <property type="molecule type" value="Genomic_DNA"/>
</dbReference>
<evidence type="ECO:0000313" key="1">
    <source>
        <dbReference type="EMBL" id="BCO09188.1"/>
    </source>
</evidence>
<organism evidence="1 2">
    <name type="scientific">Desulfolithobacter dissulfuricans</name>
    <dbReference type="NCBI Taxonomy" id="2795293"/>
    <lineage>
        <taxon>Bacteria</taxon>
        <taxon>Pseudomonadati</taxon>
        <taxon>Thermodesulfobacteriota</taxon>
        <taxon>Desulfobulbia</taxon>
        <taxon>Desulfobulbales</taxon>
        <taxon>Desulfobulbaceae</taxon>
        <taxon>Desulfolithobacter</taxon>
    </lineage>
</organism>
<dbReference type="AlphaFoldDB" id="A0A915U0B6"/>
<evidence type="ECO:0000313" key="2">
    <source>
        <dbReference type="Proteomes" id="UP001063350"/>
    </source>
</evidence>